<dbReference type="Proteomes" id="UP000515151">
    <property type="component" value="Chromosome 1"/>
</dbReference>
<dbReference type="GO" id="GO:0042254">
    <property type="term" value="P:ribosome biogenesis"/>
    <property type="evidence" value="ECO:0007669"/>
    <property type="project" value="UniProtKB-KW"/>
</dbReference>
<protein>
    <submittedName>
        <fullName evidence="8">P21-activated protein kinase-interacting protein 1</fullName>
    </submittedName>
</protein>
<sequence length="341" mass="36876">MSLIAGSYEKFIWGFKLKPLKHPSDDGKTLSLTRLFSYPSHLSPISTVAAAGPVAASGGGDDTVHIYDIAAAASLGSLHHHSASVTALEFYTPPNLSYPRNLLSAAADGSLSIFDADPFVHLKTLWAHKKGAGVNSVSVHPSGKLALTVGRDECLGMVNLVRGKRKFYCRLGKEATLVKFDLSGERFFMVMEEKVGVHEAEDARLVWELENQKRVLCAAPGEGGLLYTGGEDRNITAWDTKSGKVAYCIEDAHAFRVKGLVVLSRRTDPSEADDPYLVASASSDGVIRVWDVRMAMKEKPNPLAEANTKSRLTCLAGTSLKSLKRPQLSSKGEQDMAVEES</sequence>
<evidence type="ECO:0000313" key="6">
    <source>
        <dbReference type="Proteomes" id="UP000197138"/>
    </source>
</evidence>
<accession>A0A218XKL3</accession>
<dbReference type="InterPro" id="IPR015943">
    <property type="entry name" value="WD40/YVTN_repeat-like_dom_sf"/>
</dbReference>
<reference evidence="6" key="1">
    <citation type="journal article" date="2017" name="Plant J.">
        <title>The pomegranate (Punica granatum L.) genome and the genomics of punicalagin biosynthesis.</title>
        <authorList>
            <person name="Qin G."/>
            <person name="Xu C."/>
            <person name="Ming R."/>
            <person name="Tang H."/>
            <person name="Guyot R."/>
            <person name="Kramer E.M."/>
            <person name="Hu Y."/>
            <person name="Yi X."/>
            <person name="Qi Y."/>
            <person name="Xu X."/>
            <person name="Gao Z."/>
            <person name="Pan H."/>
            <person name="Jian J."/>
            <person name="Tian Y."/>
            <person name="Yue Z."/>
            <person name="Xu Y."/>
        </authorList>
    </citation>
    <scope>NUCLEOTIDE SEQUENCE [LARGE SCALE GENOMIC DNA]</scope>
    <source>
        <strain evidence="6">cv. Dabenzi</strain>
    </source>
</reference>
<dbReference type="GeneID" id="116211231"/>
<dbReference type="AlphaFoldDB" id="A0A218XKL3"/>
<dbReference type="OrthoDB" id="308449at2759"/>
<dbReference type="RefSeq" id="XP_031401379.1">
    <property type="nucleotide sequence ID" value="XM_031545519.1"/>
</dbReference>
<dbReference type="PROSITE" id="PS00678">
    <property type="entry name" value="WD_REPEATS_1"/>
    <property type="match status" value="1"/>
</dbReference>
<dbReference type="InterPro" id="IPR051959">
    <property type="entry name" value="PAK1-Kinase_Regulator"/>
</dbReference>
<dbReference type="Proteomes" id="UP000197138">
    <property type="component" value="Unassembled WGS sequence"/>
</dbReference>
<evidence type="ECO:0000256" key="3">
    <source>
        <dbReference type="ARBA" id="ARBA00022737"/>
    </source>
</evidence>
<dbReference type="InterPro" id="IPR001680">
    <property type="entry name" value="WD40_rpt"/>
</dbReference>
<evidence type="ECO:0000256" key="2">
    <source>
        <dbReference type="ARBA" id="ARBA00022574"/>
    </source>
</evidence>
<dbReference type="PANTHER" id="PTHR44675:SF1">
    <property type="entry name" value="P21-ACTIVATED PROTEIN KINASE-INTERACTING PROTEIN 1"/>
    <property type="match status" value="1"/>
</dbReference>
<dbReference type="PANTHER" id="PTHR44675">
    <property type="entry name" value="PAK1 INTERACTING PROTEIN 1"/>
    <property type="match status" value="1"/>
</dbReference>
<keyword evidence="7" id="KW-1185">Reference proteome</keyword>
<dbReference type="SMART" id="SM00320">
    <property type="entry name" value="WD40"/>
    <property type="match status" value="5"/>
</dbReference>
<dbReference type="PRINTS" id="PR00320">
    <property type="entry name" value="GPROTEINBRPT"/>
</dbReference>
<dbReference type="SUPFAM" id="SSF50978">
    <property type="entry name" value="WD40 repeat-like"/>
    <property type="match status" value="1"/>
</dbReference>
<evidence type="ECO:0000256" key="4">
    <source>
        <dbReference type="PROSITE-ProRule" id="PRU00221"/>
    </source>
</evidence>
<proteinExistence type="predicted"/>
<dbReference type="PROSITE" id="PS50082">
    <property type="entry name" value="WD_REPEATS_2"/>
    <property type="match status" value="1"/>
</dbReference>
<dbReference type="Gene3D" id="2.130.10.10">
    <property type="entry name" value="YVTN repeat-like/Quinoprotein amine dehydrogenase"/>
    <property type="match status" value="2"/>
</dbReference>
<organism evidence="5 6">
    <name type="scientific">Punica granatum</name>
    <name type="common">Pomegranate</name>
    <dbReference type="NCBI Taxonomy" id="22663"/>
    <lineage>
        <taxon>Eukaryota</taxon>
        <taxon>Viridiplantae</taxon>
        <taxon>Streptophyta</taxon>
        <taxon>Embryophyta</taxon>
        <taxon>Tracheophyta</taxon>
        <taxon>Spermatophyta</taxon>
        <taxon>Magnoliopsida</taxon>
        <taxon>eudicotyledons</taxon>
        <taxon>Gunneridae</taxon>
        <taxon>Pentapetalae</taxon>
        <taxon>rosids</taxon>
        <taxon>malvids</taxon>
        <taxon>Myrtales</taxon>
        <taxon>Lythraceae</taxon>
        <taxon>Punica</taxon>
    </lineage>
</organism>
<dbReference type="InterPro" id="IPR020472">
    <property type="entry name" value="WD40_PAC1"/>
</dbReference>
<dbReference type="InterPro" id="IPR036322">
    <property type="entry name" value="WD40_repeat_dom_sf"/>
</dbReference>
<reference evidence="7" key="3">
    <citation type="journal article" date="2020" name="Plant Biotechnol. J.">
        <title>The pomegranate (Punica granatum L.) draft genome dissects genetic divergence between soft- and hard-seeded cultivars.</title>
        <authorList>
            <person name="Luo X."/>
            <person name="Li H."/>
            <person name="Wu Z."/>
            <person name="Yao W."/>
            <person name="Zhao P."/>
            <person name="Cao D."/>
            <person name="Yu H."/>
            <person name="Li K."/>
            <person name="Poudel K."/>
            <person name="Zhao D."/>
            <person name="Zhang F."/>
            <person name="Xia X."/>
            <person name="Chen L."/>
            <person name="Wang Q."/>
            <person name="Jing D."/>
            <person name="Cao S."/>
        </authorList>
    </citation>
    <scope>NUCLEOTIDE SEQUENCE [LARGE SCALE GENOMIC DNA]</scope>
</reference>
<reference evidence="8" key="4">
    <citation type="submission" date="2025-04" db="UniProtKB">
        <authorList>
            <consortium name="RefSeq"/>
        </authorList>
    </citation>
    <scope>IDENTIFICATION</scope>
    <source>
        <tissue evidence="8">Leaf</tissue>
    </source>
</reference>
<evidence type="ECO:0000313" key="8">
    <source>
        <dbReference type="RefSeq" id="XP_031401379.1"/>
    </source>
</evidence>
<dbReference type="EMBL" id="MTKT01001276">
    <property type="protein sequence ID" value="OWM85497.1"/>
    <property type="molecule type" value="Genomic_DNA"/>
</dbReference>
<keyword evidence="8" id="KW-0418">Kinase</keyword>
<keyword evidence="3" id="KW-0677">Repeat</keyword>
<dbReference type="GO" id="GO:0016301">
    <property type="term" value="F:kinase activity"/>
    <property type="evidence" value="ECO:0007669"/>
    <property type="project" value="UniProtKB-KW"/>
</dbReference>
<name>A0A218XKL3_PUNGR</name>
<keyword evidence="1" id="KW-0690">Ribosome biogenesis</keyword>
<evidence type="ECO:0000313" key="7">
    <source>
        <dbReference type="Proteomes" id="UP000515151"/>
    </source>
</evidence>
<dbReference type="Pfam" id="PF00400">
    <property type="entry name" value="WD40"/>
    <property type="match status" value="4"/>
</dbReference>
<evidence type="ECO:0000256" key="1">
    <source>
        <dbReference type="ARBA" id="ARBA00022517"/>
    </source>
</evidence>
<gene>
    <name evidence="8" type="primary">LOC116211231</name>
    <name evidence="5" type="ORF">CDL15_Pgr019121</name>
</gene>
<dbReference type="InterPro" id="IPR019775">
    <property type="entry name" value="WD40_repeat_CS"/>
</dbReference>
<keyword evidence="8" id="KW-0808">Transferase</keyword>
<keyword evidence="2 4" id="KW-0853">WD repeat</keyword>
<evidence type="ECO:0000313" key="5">
    <source>
        <dbReference type="EMBL" id="OWM85497.1"/>
    </source>
</evidence>
<reference evidence="5" key="2">
    <citation type="submission" date="2017-06" db="EMBL/GenBank/DDBJ databases">
        <title>The pomegranate genome and the genomics of punicalagin biosynthesis.</title>
        <authorList>
            <person name="Xu C."/>
        </authorList>
    </citation>
    <scope>NUCLEOTIDE SEQUENCE [LARGE SCALE GENOMIC DNA]</scope>
    <source>
        <tissue evidence="5">Fresh leaf</tissue>
    </source>
</reference>
<feature type="repeat" description="WD" evidence="4">
    <location>
        <begin position="277"/>
        <end position="293"/>
    </location>
</feature>